<protein>
    <submittedName>
        <fullName evidence="2">Transcriptional regulator</fullName>
    </submittedName>
</protein>
<dbReference type="PANTHER" id="PTHR33164">
    <property type="entry name" value="TRANSCRIPTIONAL REGULATOR, MARR FAMILY"/>
    <property type="match status" value="1"/>
</dbReference>
<sequence>MTDRTETLGFADAVVRLAHLVDHVFDEVSRRHDLTSAQAQLLCVLVRGPVGMTDLCRALNLEKSSLTGLVDRVERRELVVRVRDSQDRRAYRIALTDAGTRLAVLAHDGVVAELDALAADLPAAERTLVTSVITRIVTEVDVGTAGLTPSTT</sequence>
<dbReference type="InterPro" id="IPR039422">
    <property type="entry name" value="MarR/SlyA-like"/>
</dbReference>
<dbReference type="Proteomes" id="UP000185511">
    <property type="component" value="Chromosome"/>
</dbReference>
<dbReference type="GO" id="GO:0006950">
    <property type="term" value="P:response to stress"/>
    <property type="evidence" value="ECO:0007669"/>
    <property type="project" value="TreeGrafter"/>
</dbReference>
<evidence type="ECO:0000313" key="3">
    <source>
        <dbReference type="Proteomes" id="UP000185511"/>
    </source>
</evidence>
<dbReference type="PANTHER" id="PTHR33164:SF107">
    <property type="entry name" value="TRANSCRIPTIONAL REGULATORY PROTEIN"/>
    <property type="match status" value="1"/>
</dbReference>
<dbReference type="RefSeq" id="WP_075740863.1">
    <property type="nucleotide sequence ID" value="NZ_CP016076.1"/>
</dbReference>
<dbReference type="InterPro" id="IPR036390">
    <property type="entry name" value="WH_DNA-bd_sf"/>
</dbReference>
<accession>A0AAC9LDW4</accession>
<proteinExistence type="predicted"/>
<reference evidence="3" key="1">
    <citation type="submission" date="2016-06" db="EMBL/GenBank/DDBJ databases">
        <title>Complete genome sequence of Actinoalloteichus fjordicus DSM 46855 (=ADI127-17), type strain of the new species Actinoalloteichus fjordicus.</title>
        <authorList>
            <person name="Ruckert C."/>
            <person name="Nouioui I."/>
            <person name="Willmese J."/>
            <person name="van Wezel G."/>
            <person name="Klenk H.-P."/>
            <person name="Kalinowski J."/>
            <person name="Zotchev S.B."/>
        </authorList>
    </citation>
    <scope>NUCLEOTIDE SEQUENCE [LARGE SCALE GENOMIC DNA]</scope>
    <source>
        <strain evidence="3">ADI127-7</strain>
    </source>
</reference>
<dbReference type="GO" id="GO:0003700">
    <property type="term" value="F:DNA-binding transcription factor activity"/>
    <property type="evidence" value="ECO:0007669"/>
    <property type="project" value="InterPro"/>
</dbReference>
<dbReference type="PROSITE" id="PS50995">
    <property type="entry name" value="HTH_MARR_2"/>
    <property type="match status" value="1"/>
</dbReference>
<dbReference type="SUPFAM" id="SSF46785">
    <property type="entry name" value="Winged helix' DNA-binding domain"/>
    <property type="match status" value="1"/>
</dbReference>
<dbReference type="InterPro" id="IPR036388">
    <property type="entry name" value="WH-like_DNA-bd_sf"/>
</dbReference>
<dbReference type="InterPro" id="IPR000835">
    <property type="entry name" value="HTH_MarR-typ"/>
</dbReference>
<name>A0AAC9LDW4_9PSEU</name>
<feature type="domain" description="HTH marR-type" evidence="1">
    <location>
        <begin position="7"/>
        <end position="138"/>
    </location>
</feature>
<dbReference type="KEGG" id="acad:UA74_14945"/>
<keyword evidence="3" id="KW-1185">Reference proteome</keyword>
<dbReference type="Gene3D" id="1.10.10.10">
    <property type="entry name" value="Winged helix-like DNA-binding domain superfamily/Winged helix DNA-binding domain"/>
    <property type="match status" value="1"/>
</dbReference>
<dbReference type="PRINTS" id="PR00598">
    <property type="entry name" value="HTHMARR"/>
</dbReference>
<dbReference type="Pfam" id="PF12802">
    <property type="entry name" value="MarR_2"/>
    <property type="match status" value="1"/>
</dbReference>
<dbReference type="SMART" id="SM00347">
    <property type="entry name" value="HTH_MARR"/>
    <property type="match status" value="1"/>
</dbReference>
<evidence type="ECO:0000259" key="1">
    <source>
        <dbReference type="PROSITE" id="PS50995"/>
    </source>
</evidence>
<gene>
    <name evidence="2" type="ORF">UA74_14945</name>
</gene>
<evidence type="ECO:0000313" key="2">
    <source>
        <dbReference type="EMBL" id="APU15045.1"/>
    </source>
</evidence>
<dbReference type="EMBL" id="CP016076">
    <property type="protein sequence ID" value="APU15045.1"/>
    <property type="molecule type" value="Genomic_DNA"/>
</dbReference>
<dbReference type="AlphaFoldDB" id="A0AAC9LDW4"/>
<organism evidence="2 3">
    <name type="scientific">Actinoalloteichus fjordicus</name>
    <dbReference type="NCBI Taxonomy" id="1612552"/>
    <lineage>
        <taxon>Bacteria</taxon>
        <taxon>Bacillati</taxon>
        <taxon>Actinomycetota</taxon>
        <taxon>Actinomycetes</taxon>
        <taxon>Pseudonocardiales</taxon>
        <taxon>Pseudonocardiaceae</taxon>
        <taxon>Actinoalloteichus</taxon>
    </lineage>
</organism>